<evidence type="ECO:0000313" key="2">
    <source>
        <dbReference type="EMBL" id="UGX90456.1"/>
    </source>
</evidence>
<gene>
    <name evidence="2" type="ORF">G6321_00032070</name>
    <name evidence="1" type="ORF">G6321_36215</name>
</gene>
<reference evidence="1" key="2">
    <citation type="submission" date="2020-06" db="EMBL/GenBank/DDBJ databases">
        <title>Whole Genome Sequence of Bradyrhizobium sp. Strain 323S2.</title>
        <authorList>
            <person name="Bromfield E.S.P."/>
        </authorList>
    </citation>
    <scope>NUCLEOTIDE SEQUENCE [LARGE SCALE GENOMIC DNA]</scope>
    <source>
        <strain evidence="1">323S2</strain>
    </source>
</reference>
<organism evidence="1">
    <name type="scientific">Bradyrhizobium barranii subsp. barranii</name>
    <dbReference type="NCBI Taxonomy" id="2823807"/>
    <lineage>
        <taxon>Bacteria</taxon>
        <taxon>Pseudomonadati</taxon>
        <taxon>Pseudomonadota</taxon>
        <taxon>Alphaproteobacteria</taxon>
        <taxon>Hyphomicrobiales</taxon>
        <taxon>Nitrobacteraceae</taxon>
        <taxon>Bradyrhizobium</taxon>
        <taxon>Bradyrhizobium barranii</taxon>
    </lineage>
</organism>
<sequence length="122" mass="13849">MKSGTGSLHPCAPCFIRTTGELHFSQRIRSGQLTVRAAYSGHDADVRRVPCYYANIPGRSVEPCIEVKTDDWSHHPHILRRSKAKHQESMITLTLGAGVQTRFDRRKHTQVDFNSRQFTAET</sequence>
<dbReference type="EMBL" id="JACBFH010000001">
    <property type="protein sequence ID" value="NYY93643.1"/>
    <property type="molecule type" value="Genomic_DNA"/>
</dbReference>
<proteinExistence type="predicted"/>
<evidence type="ECO:0000313" key="1">
    <source>
        <dbReference type="EMBL" id="NYY93643.1"/>
    </source>
</evidence>
<evidence type="ECO:0000313" key="3">
    <source>
        <dbReference type="Proteomes" id="UP000564836"/>
    </source>
</evidence>
<dbReference type="RefSeq" id="WP_166351971.1">
    <property type="nucleotide sequence ID" value="NZ_CP088280.1"/>
</dbReference>
<reference evidence="2 3" key="1">
    <citation type="journal article" date="2017" name="Syst. Appl. Microbiol.">
        <title>Soybeans inoculated with root zone soils of Canadian native legumes harbour diverse and novel Bradyrhizobium spp. that possess agricultural potential.</title>
        <authorList>
            <person name="Bromfield E.S.P."/>
            <person name="Cloutier S."/>
            <person name="Tambong J.T."/>
            <person name="Tran Thi T.V."/>
        </authorList>
    </citation>
    <scope>NUCLEOTIDE SEQUENCE [LARGE SCALE GENOMIC DNA]</scope>
    <source>
        <strain evidence="2 3">323S2</strain>
    </source>
</reference>
<protein>
    <submittedName>
        <fullName evidence="1">Uncharacterized protein</fullName>
    </submittedName>
</protein>
<reference evidence="2 3" key="3">
    <citation type="journal article" date="2022" name="Int. J. Syst. Evol. Microbiol.">
        <title>Strains of Bradyrhizobium barranii sp. nov. associated with legumes native to Canada are symbionts of soybeans and belong to different subspecies (subsp. barranii subsp. nov. and subsp. apii subsp. nov.) and symbiovars (sv. glycinearum and sv. septentrionale).</title>
        <authorList>
            <person name="Bromfield E.S.P."/>
            <person name="Cloutier S."/>
            <person name="Wasai-Hara S."/>
            <person name="Minamisawa K."/>
        </authorList>
    </citation>
    <scope>NUCLEOTIDE SEQUENCE [LARGE SCALE GENOMIC DNA]</scope>
    <source>
        <strain evidence="2 3">323S2</strain>
    </source>
</reference>
<accession>A0A7Z0QH39</accession>
<dbReference type="EMBL" id="CP088280">
    <property type="protein sequence ID" value="UGX90456.1"/>
    <property type="molecule type" value="Genomic_DNA"/>
</dbReference>
<dbReference type="AlphaFoldDB" id="A0A7Z0QH39"/>
<dbReference type="Proteomes" id="UP000564836">
    <property type="component" value="Chromosome"/>
</dbReference>
<name>A0A7Z0QH39_9BRAD</name>